<dbReference type="InterPro" id="IPR042099">
    <property type="entry name" value="ANL_N_sf"/>
</dbReference>
<comment type="caution">
    <text evidence="7">The sequence shown here is derived from an EMBL/GenBank/DDBJ whole genome shotgun (WGS) entry which is preliminary data.</text>
</comment>
<dbReference type="SUPFAM" id="SSF56801">
    <property type="entry name" value="Acetyl-CoA synthetase-like"/>
    <property type="match status" value="1"/>
</dbReference>
<name>A0A2N0ZAK6_9BACI</name>
<feature type="domain" description="AMP-binding enzyme C-terminal" evidence="6">
    <location>
        <begin position="455"/>
        <end position="575"/>
    </location>
</feature>
<organism evidence="7 8">
    <name type="scientific">Cytobacillus horneckiae</name>
    <dbReference type="NCBI Taxonomy" id="549687"/>
    <lineage>
        <taxon>Bacteria</taxon>
        <taxon>Bacillati</taxon>
        <taxon>Bacillota</taxon>
        <taxon>Bacilli</taxon>
        <taxon>Bacillales</taxon>
        <taxon>Bacillaceae</taxon>
        <taxon>Cytobacillus</taxon>
    </lineage>
</organism>
<evidence type="ECO:0000313" key="7">
    <source>
        <dbReference type="EMBL" id="PKG26535.1"/>
    </source>
</evidence>
<dbReference type="EMBL" id="PISD01000065">
    <property type="protein sequence ID" value="PKG26535.1"/>
    <property type="molecule type" value="Genomic_DNA"/>
</dbReference>
<keyword evidence="4" id="KW-0443">Lipid metabolism</keyword>
<evidence type="ECO:0000313" key="8">
    <source>
        <dbReference type="Proteomes" id="UP000233343"/>
    </source>
</evidence>
<keyword evidence="3" id="KW-0276">Fatty acid metabolism</keyword>
<dbReference type="FunFam" id="3.40.50.12780:FF:000013">
    <property type="entry name" value="Long-chain-fatty-acid--AMP ligase FadD32"/>
    <property type="match status" value="1"/>
</dbReference>
<keyword evidence="2" id="KW-0436">Ligase</keyword>
<dbReference type="InterPro" id="IPR040097">
    <property type="entry name" value="FAAL/FAAC"/>
</dbReference>
<dbReference type="GO" id="GO:0016874">
    <property type="term" value="F:ligase activity"/>
    <property type="evidence" value="ECO:0007669"/>
    <property type="project" value="UniProtKB-KW"/>
</dbReference>
<dbReference type="PANTHER" id="PTHR22754">
    <property type="entry name" value="DISCO-INTERACTING PROTEIN 2 DIP2 -RELATED"/>
    <property type="match status" value="1"/>
</dbReference>
<keyword evidence="8" id="KW-1185">Reference proteome</keyword>
<proteinExistence type="inferred from homology"/>
<dbReference type="GO" id="GO:0005886">
    <property type="term" value="C:plasma membrane"/>
    <property type="evidence" value="ECO:0007669"/>
    <property type="project" value="TreeGrafter"/>
</dbReference>
<accession>A0A2N0ZAK6</accession>
<dbReference type="InterPro" id="IPR045851">
    <property type="entry name" value="AMP-bd_C_sf"/>
</dbReference>
<dbReference type="GO" id="GO:0071766">
    <property type="term" value="P:Actinobacterium-type cell wall biogenesis"/>
    <property type="evidence" value="ECO:0007669"/>
    <property type="project" value="UniProtKB-ARBA"/>
</dbReference>
<dbReference type="RefSeq" id="WP_066194413.1">
    <property type="nucleotide sequence ID" value="NZ_JARSFA010000052.1"/>
</dbReference>
<dbReference type="Proteomes" id="UP000233343">
    <property type="component" value="Unassembled WGS sequence"/>
</dbReference>
<evidence type="ECO:0000256" key="1">
    <source>
        <dbReference type="ARBA" id="ARBA00006432"/>
    </source>
</evidence>
<dbReference type="Pfam" id="PF23024">
    <property type="entry name" value="AMP-dom_DIP2-like"/>
    <property type="match status" value="1"/>
</dbReference>
<feature type="domain" description="AMP-dependent synthetase/ligase" evidence="5">
    <location>
        <begin position="20"/>
        <end position="414"/>
    </location>
</feature>
<evidence type="ECO:0000256" key="4">
    <source>
        <dbReference type="ARBA" id="ARBA00023098"/>
    </source>
</evidence>
<evidence type="ECO:0000259" key="5">
    <source>
        <dbReference type="Pfam" id="PF00501"/>
    </source>
</evidence>
<dbReference type="InterPro" id="IPR020845">
    <property type="entry name" value="AMP-binding_CS"/>
</dbReference>
<dbReference type="GO" id="GO:0070566">
    <property type="term" value="F:adenylyltransferase activity"/>
    <property type="evidence" value="ECO:0007669"/>
    <property type="project" value="TreeGrafter"/>
</dbReference>
<dbReference type="CDD" id="cd05931">
    <property type="entry name" value="FAAL"/>
    <property type="match status" value="1"/>
</dbReference>
<dbReference type="Pfam" id="PF00501">
    <property type="entry name" value="AMP-binding"/>
    <property type="match status" value="1"/>
</dbReference>
<dbReference type="GO" id="GO:0006633">
    <property type="term" value="P:fatty acid biosynthetic process"/>
    <property type="evidence" value="ECO:0007669"/>
    <property type="project" value="TreeGrafter"/>
</dbReference>
<reference evidence="7 8" key="1">
    <citation type="journal article" date="2010" name="Int. J. Syst. Evol. Microbiol.">
        <title>Bacillus horneckiae sp. nov., isolated from a spacecraft-assembly clean room.</title>
        <authorList>
            <person name="Vaishampayan P."/>
            <person name="Probst A."/>
            <person name="Krishnamurthi S."/>
            <person name="Ghosh S."/>
            <person name="Osman S."/>
            <person name="McDowall A."/>
            <person name="Ruckmani A."/>
            <person name="Mayilraj S."/>
            <person name="Venkateswaran K."/>
        </authorList>
    </citation>
    <scope>NUCLEOTIDE SEQUENCE [LARGE SCALE GENOMIC DNA]</scope>
    <source>
        <strain evidence="8">1PO1SC</strain>
    </source>
</reference>
<dbReference type="Gene3D" id="3.30.300.30">
    <property type="match status" value="1"/>
</dbReference>
<evidence type="ECO:0000259" key="6">
    <source>
        <dbReference type="Pfam" id="PF23024"/>
    </source>
</evidence>
<protein>
    <submittedName>
        <fullName evidence="7">AMP-binding protein</fullName>
    </submittedName>
</protein>
<dbReference type="PANTHER" id="PTHR22754:SF32">
    <property type="entry name" value="DISCO-INTERACTING PROTEIN 2"/>
    <property type="match status" value="1"/>
</dbReference>
<dbReference type="PROSITE" id="PS00455">
    <property type="entry name" value="AMP_BINDING"/>
    <property type="match status" value="1"/>
</dbReference>
<evidence type="ECO:0000256" key="3">
    <source>
        <dbReference type="ARBA" id="ARBA00022832"/>
    </source>
</evidence>
<comment type="similarity">
    <text evidence="1">Belongs to the ATP-dependent AMP-binding enzyme family.</text>
</comment>
<gene>
    <name evidence="7" type="ORF">CWS20_23515</name>
</gene>
<evidence type="ECO:0000256" key="2">
    <source>
        <dbReference type="ARBA" id="ARBA00022598"/>
    </source>
</evidence>
<sequence length="582" mass="65445">MTQILFNKSTSNHSLLEVLENVVQHTPQKKAFTYLSNGVFHESTTYIQLVSEAKQIASYMQQQKLMGKRALIMFPSSISYIKTFLACLYAKVIAIPVYPPTLSKNLNRITSIMNHSSADVIFTTSKLQSYVSKINLEMTDAKCISLDKIDLPPIDSYIQLDINGDEIAFLQYTSGSTSSPKGVMVTHNNIITNEEMIRHAFGNNQDTKILGWLPLYHDMGLIGNVLQPLYLGTSCVLMDPLDFLQKPIRWLQAISEHKAEVSGGPNFAYELCIKKIKEQEIESLDLSSWEVAFNGAEPIRSDTLIDFAKKFKPAGFNMKSFYPCYGMAEATLLITGGDRKKEPIIKRFDLEKLKENKAVELLSTTTNASTLVSCGITQLDQTIKIVDPITKNICVEGAIGEIWVSGQNVAKGYLNNEQQDTFLGRVPKETTNYLKTGDLGFLYQGQLYVTGRSKDVIILRGKNFFPQDIEKTVEVSSNCLSSAACAAFTILEKNEEKLVVIAELERSYRPRNGFIKKGFNPEQILKDIRKNIMQEYGIQPYAIHLIKTGTILKTSSGKVRRSACKEAYEKEELQIWFSNIRS</sequence>
<dbReference type="Gene3D" id="3.40.50.12780">
    <property type="entry name" value="N-terminal domain of ligase-like"/>
    <property type="match status" value="1"/>
</dbReference>
<dbReference type="AlphaFoldDB" id="A0A2N0ZAK6"/>
<dbReference type="InterPro" id="IPR025110">
    <property type="entry name" value="AMP-bd_C"/>
</dbReference>
<dbReference type="InterPro" id="IPR000873">
    <property type="entry name" value="AMP-dep_synth/lig_dom"/>
</dbReference>